<dbReference type="AlphaFoldDB" id="A0A512H7F7"/>
<gene>
    <name evidence="2" type="ORF">ROR02_15180</name>
</gene>
<feature type="region of interest" description="Disordered" evidence="1">
    <location>
        <begin position="52"/>
        <end position="80"/>
    </location>
</feature>
<reference evidence="2 3" key="1">
    <citation type="submission" date="2019-07" db="EMBL/GenBank/DDBJ databases">
        <title>Whole genome shotgun sequence of Rhodospirillum oryzae NBRC 107573.</title>
        <authorList>
            <person name="Hosoyama A."/>
            <person name="Uohara A."/>
            <person name="Ohji S."/>
            <person name="Ichikawa N."/>
        </authorList>
    </citation>
    <scope>NUCLEOTIDE SEQUENCE [LARGE SCALE GENOMIC DNA]</scope>
    <source>
        <strain evidence="2 3">NBRC 107573</strain>
    </source>
</reference>
<dbReference type="EMBL" id="BJZO01000035">
    <property type="protein sequence ID" value="GEO81387.1"/>
    <property type="molecule type" value="Genomic_DNA"/>
</dbReference>
<evidence type="ECO:0000313" key="2">
    <source>
        <dbReference type="EMBL" id="GEO81387.1"/>
    </source>
</evidence>
<protein>
    <submittedName>
        <fullName evidence="2">Uncharacterized protein</fullName>
    </submittedName>
</protein>
<feature type="region of interest" description="Disordered" evidence="1">
    <location>
        <begin position="1"/>
        <end position="22"/>
    </location>
</feature>
<accession>A0A512H7F7</accession>
<comment type="caution">
    <text evidence="2">The sequence shown here is derived from an EMBL/GenBank/DDBJ whole genome shotgun (WGS) entry which is preliminary data.</text>
</comment>
<proteinExistence type="predicted"/>
<sequence>MPINRRKAAMNPPGRTPTLTIEIGGDVHPRAFVAPLLAFDAEKIGDVLTRSPDKTAGLRLRAPPAPLGASCVGADPGTMP</sequence>
<name>A0A512H7F7_9PROT</name>
<evidence type="ECO:0000256" key="1">
    <source>
        <dbReference type="SAM" id="MobiDB-lite"/>
    </source>
</evidence>
<evidence type="ECO:0000313" key="3">
    <source>
        <dbReference type="Proteomes" id="UP000321567"/>
    </source>
</evidence>
<organism evidence="2 3">
    <name type="scientific">Pararhodospirillum oryzae</name>
    <dbReference type="NCBI Taxonomy" id="478448"/>
    <lineage>
        <taxon>Bacteria</taxon>
        <taxon>Pseudomonadati</taxon>
        <taxon>Pseudomonadota</taxon>
        <taxon>Alphaproteobacteria</taxon>
        <taxon>Rhodospirillales</taxon>
        <taxon>Rhodospirillaceae</taxon>
        <taxon>Pararhodospirillum</taxon>
    </lineage>
</organism>
<dbReference type="Proteomes" id="UP000321567">
    <property type="component" value="Unassembled WGS sequence"/>
</dbReference>
<keyword evidence="3" id="KW-1185">Reference proteome</keyword>